<accession>A0A068WU93</accession>
<dbReference type="EMBL" id="LK028590">
    <property type="protein sequence ID" value="CDS23364.1"/>
    <property type="molecule type" value="Genomic_DNA"/>
</dbReference>
<dbReference type="WBParaSite" id="EgrG_002039800">
    <property type="protein sequence ID" value="EgrG_002039800"/>
    <property type="gene ID" value="EgrG_002039800"/>
</dbReference>
<proteinExistence type="predicted"/>
<reference evidence="1 2" key="1">
    <citation type="journal article" date="2013" name="Nature">
        <title>The genomes of four tapeworm species reveal adaptations to parasitism.</title>
        <authorList>
            <person name="Tsai I.J."/>
            <person name="Zarowiecki M."/>
            <person name="Holroyd N."/>
            <person name="Garciarrubio A."/>
            <person name="Sanchez-Flores A."/>
            <person name="Brooks K.L."/>
            <person name="Tracey A."/>
            <person name="Bobes R.J."/>
            <person name="Fragoso G."/>
            <person name="Sciutto E."/>
            <person name="Aslett M."/>
            <person name="Beasley H."/>
            <person name="Bennett H.M."/>
            <person name="Cai J."/>
            <person name="Camicia F."/>
            <person name="Clark R."/>
            <person name="Cucher M."/>
            <person name="De Silva N."/>
            <person name="Day T.A."/>
            <person name="Deplazes P."/>
            <person name="Estrada K."/>
            <person name="Fernandez C."/>
            <person name="Holland P.W."/>
            <person name="Hou J."/>
            <person name="Hu S."/>
            <person name="Huckvale T."/>
            <person name="Hung S.S."/>
            <person name="Kamenetzky L."/>
            <person name="Keane J.A."/>
            <person name="Kiss F."/>
            <person name="Koziol U."/>
            <person name="Lambert O."/>
            <person name="Liu K."/>
            <person name="Luo X."/>
            <person name="Luo Y."/>
            <person name="Macchiaroli N."/>
            <person name="Nichol S."/>
            <person name="Paps J."/>
            <person name="Parkinson J."/>
            <person name="Pouchkina-Stantcheva N."/>
            <person name="Riddiford N."/>
            <person name="Rosenzvit M."/>
            <person name="Salinas G."/>
            <person name="Wasmuth J.D."/>
            <person name="Zamanian M."/>
            <person name="Zheng Y."/>
            <person name="Cai X."/>
            <person name="Soberon X."/>
            <person name="Olson P.D."/>
            <person name="Laclette J.P."/>
            <person name="Brehm K."/>
            <person name="Berriman M."/>
            <person name="Garciarrubio A."/>
            <person name="Bobes R.J."/>
            <person name="Fragoso G."/>
            <person name="Sanchez-Flores A."/>
            <person name="Estrada K."/>
            <person name="Cevallos M.A."/>
            <person name="Morett E."/>
            <person name="Gonzalez V."/>
            <person name="Portillo T."/>
            <person name="Ochoa-Leyva A."/>
            <person name="Jose M.V."/>
            <person name="Sciutto E."/>
            <person name="Landa A."/>
            <person name="Jimenez L."/>
            <person name="Valdes V."/>
            <person name="Carrero J.C."/>
            <person name="Larralde C."/>
            <person name="Morales-Montor J."/>
            <person name="Limon-Lason J."/>
            <person name="Soberon X."/>
            <person name="Laclette J.P."/>
        </authorList>
    </citation>
    <scope>NUCLEOTIDE SEQUENCE [LARGE SCALE GENOMIC DNA]</scope>
</reference>
<protein>
    <submittedName>
        <fullName evidence="3">Secreted protein</fullName>
    </submittedName>
</protein>
<reference evidence="3" key="3">
    <citation type="submission" date="2020-10" db="UniProtKB">
        <authorList>
            <consortium name="WormBaseParasite"/>
        </authorList>
    </citation>
    <scope>IDENTIFICATION</scope>
</reference>
<evidence type="ECO:0000313" key="2">
    <source>
        <dbReference type="Proteomes" id="UP000492820"/>
    </source>
</evidence>
<dbReference type="Proteomes" id="UP000492820">
    <property type="component" value="Unassembled WGS sequence"/>
</dbReference>
<dbReference type="AlphaFoldDB" id="A0A068WU93"/>
<reference evidence="1" key="2">
    <citation type="submission" date="2014-06" db="EMBL/GenBank/DDBJ databases">
        <authorList>
            <person name="Aslett M."/>
        </authorList>
    </citation>
    <scope>NUCLEOTIDE SEQUENCE</scope>
</reference>
<gene>
    <name evidence="1" type="ORF">EgrG_002039800</name>
</gene>
<sequence length="186" mass="20147">MIDVGLGVLSLSQTFHQSHTATEEGVVGLQSQVTSSQITIMQKCLNGLRHISVTSGTVDTPLIVFTKKWKFGVTHLKQCTKKKPSPRHFLSRLASFSQLSVWQVYWREDAKSLPGGKSSIGGVEKLGMQNKLIARVIVSFLCITSSSTVGAGSVTSLMVPAAMVNVFLCPTACKFSLLVFSRCLVI</sequence>
<organism evidence="1">
    <name type="scientific">Echinococcus granulosus</name>
    <name type="common">Hydatid tapeworm</name>
    <dbReference type="NCBI Taxonomy" id="6210"/>
    <lineage>
        <taxon>Eukaryota</taxon>
        <taxon>Metazoa</taxon>
        <taxon>Spiralia</taxon>
        <taxon>Lophotrochozoa</taxon>
        <taxon>Platyhelminthes</taxon>
        <taxon>Cestoda</taxon>
        <taxon>Eucestoda</taxon>
        <taxon>Cyclophyllidea</taxon>
        <taxon>Taeniidae</taxon>
        <taxon>Echinococcus</taxon>
        <taxon>Echinococcus granulosus group</taxon>
    </lineage>
</organism>
<evidence type="ECO:0000313" key="3">
    <source>
        <dbReference type="WBParaSite" id="EgrG_002039800"/>
    </source>
</evidence>
<name>A0A068WU93_ECHGR</name>
<evidence type="ECO:0000313" key="1">
    <source>
        <dbReference type="EMBL" id="CDS23364.1"/>
    </source>
</evidence>